<dbReference type="InterPro" id="IPR019060">
    <property type="entry name" value="DUF2382"/>
</dbReference>
<protein>
    <submittedName>
        <fullName evidence="4">Stress response protein YsnF</fullName>
    </submittedName>
</protein>
<organism evidence="4 5">
    <name type="scientific">Priestia megaterium</name>
    <name type="common">Bacillus megaterium</name>
    <dbReference type="NCBI Taxonomy" id="1404"/>
    <lineage>
        <taxon>Bacteria</taxon>
        <taxon>Bacillati</taxon>
        <taxon>Bacillota</taxon>
        <taxon>Bacilli</taxon>
        <taxon>Bacillales</taxon>
        <taxon>Bacillaceae</taxon>
        <taxon>Priestia</taxon>
    </lineage>
</organism>
<comment type="caution">
    <text evidence="4">The sequence shown here is derived from an EMBL/GenBank/DDBJ whole genome shotgun (WGS) entry which is preliminary data.</text>
</comment>
<feature type="compositionally biased region" description="Basic and acidic residues" evidence="1">
    <location>
        <begin position="267"/>
        <end position="282"/>
    </location>
</feature>
<evidence type="ECO:0000313" key="5">
    <source>
        <dbReference type="Proteomes" id="UP000256519"/>
    </source>
</evidence>
<evidence type="ECO:0000313" key="4">
    <source>
        <dbReference type="EMBL" id="RDZ04624.1"/>
    </source>
</evidence>
<accession>A0A3D8WSK7</accession>
<feature type="domain" description="General stress protein 17M-like" evidence="3">
    <location>
        <begin position="5"/>
        <end position="118"/>
    </location>
</feature>
<sequence length="299" mass="34676">MTKNVIGTYDNEEAIVTAIQNLKIQGFQEKDLSLVTSKDIDKEDYSEVESKEGIDVKKIETTEQNHQDESIMDKIKHMFSPDYHKEPHRDKARVEKRLINLGVPLTEAGSYADELQKGKVLLLVRANRETKTNPFLEKREDSPFAKGDSVYDKSLYGEHREREQNVPKSAEEHIELKEEQLHVDKERVQAGEVQVDKEVLQKEETVNIPVEHEEVYVERRPVSDKRTNAQIREDDETVRIPLEEEKVTVSKEPVVTEEVVVGKRRKEKNEKVSETLKKEEVNIKNQETPLTSNHEKLNK</sequence>
<reference evidence="4 5" key="1">
    <citation type="journal article" date="2018" name="Appl. Environ. Microbiol.">
        <title>Antimicrobial susceptibility testing and tentative epidemiological cut-off values of five Bacillus species relevant for use as animal feed additives or for plant protection.</title>
        <authorList>
            <person name="Agerso Y."/>
            <person name="Stuer-Lauridsen B."/>
            <person name="Bjerre K."/>
            <person name="Jensen M.G."/>
            <person name="Johansen E."/>
            <person name="Bennedsen M."/>
            <person name="Brockmann E."/>
            <person name="Nielsen B."/>
        </authorList>
    </citation>
    <scope>NUCLEOTIDE SEQUENCE [LARGE SCALE GENOMIC DNA]</scope>
    <source>
        <strain evidence="4 5">CHCC20162</strain>
    </source>
</reference>
<evidence type="ECO:0000259" key="2">
    <source>
        <dbReference type="Pfam" id="PF09557"/>
    </source>
</evidence>
<dbReference type="Pfam" id="PF09557">
    <property type="entry name" value="DUF2382"/>
    <property type="match status" value="1"/>
</dbReference>
<dbReference type="NCBIfam" id="TIGR02271">
    <property type="entry name" value="YsnF/AvaK domain"/>
    <property type="match status" value="1"/>
</dbReference>
<evidence type="ECO:0000259" key="3">
    <source>
        <dbReference type="Pfam" id="PF11181"/>
    </source>
</evidence>
<feature type="compositionally biased region" description="Polar residues" evidence="1">
    <location>
        <begin position="283"/>
        <end position="292"/>
    </location>
</feature>
<dbReference type="Pfam" id="PF11181">
    <property type="entry name" value="YflT"/>
    <property type="match status" value="1"/>
</dbReference>
<proteinExistence type="predicted"/>
<feature type="domain" description="DUF2382" evidence="2">
    <location>
        <begin position="174"/>
        <end position="283"/>
    </location>
</feature>
<dbReference type="RefSeq" id="WP_116079430.1">
    <property type="nucleotide sequence ID" value="NZ_CP187635.1"/>
</dbReference>
<dbReference type="InterPro" id="IPR025889">
    <property type="entry name" value="GSP17M-like_dom"/>
</dbReference>
<gene>
    <name evidence="4" type="ORF">C3744_30420</name>
</gene>
<dbReference type="AlphaFoldDB" id="A0A3D8WSK7"/>
<evidence type="ECO:0000256" key="1">
    <source>
        <dbReference type="SAM" id="MobiDB-lite"/>
    </source>
</evidence>
<dbReference type="EMBL" id="PQWM01000102">
    <property type="protein sequence ID" value="RDZ04624.1"/>
    <property type="molecule type" value="Genomic_DNA"/>
</dbReference>
<name>A0A3D8WSK7_PRIMG</name>
<feature type="region of interest" description="Disordered" evidence="1">
    <location>
        <begin position="263"/>
        <end position="299"/>
    </location>
</feature>
<dbReference type="PANTHER" id="PTHR38463">
    <property type="entry name" value="STRESS RESPONSE PROTEIN YSNF"/>
    <property type="match status" value="1"/>
</dbReference>
<dbReference type="InterPro" id="IPR052967">
    <property type="entry name" value="Stress_Response_Assoc"/>
</dbReference>
<dbReference type="PANTHER" id="PTHR38463:SF1">
    <property type="entry name" value="STRESS RESPONSE PROTEIN YSNF"/>
    <property type="match status" value="1"/>
</dbReference>
<dbReference type="Proteomes" id="UP000256519">
    <property type="component" value="Unassembled WGS sequence"/>
</dbReference>